<dbReference type="AlphaFoldDB" id="A0A8S8ZFC8"/>
<dbReference type="VEuPathDB" id="FungiDB:SMAC_08412"/>
<proteinExistence type="predicted"/>
<feature type="compositionally biased region" description="Polar residues" evidence="1">
    <location>
        <begin position="69"/>
        <end position="80"/>
    </location>
</feature>
<evidence type="ECO:0000256" key="1">
    <source>
        <dbReference type="SAM" id="MobiDB-lite"/>
    </source>
</evidence>
<dbReference type="Proteomes" id="UP000433876">
    <property type="component" value="Unassembled WGS sequence"/>
</dbReference>
<sequence length="116" mass="12960">MDKTNNRCLCLFSFDASLRHSFQQAARGIGIIGIGIILGSADWNRSIQSLKVDVMFNEKQKPAIPGQASKPQSHWPNVSSWRPGGHWRRDSMTWMTGIKPATVIKMACDSDDLDDN</sequence>
<name>A0A8S8ZFC8_SORMA</name>
<organism evidence="2 3">
    <name type="scientific">Sordaria macrospora</name>
    <dbReference type="NCBI Taxonomy" id="5147"/>
    <lineage>
        <taxon>Eukaryota</taxon>
        <taxon>Fungi</taxon>
        <taxon>Dikarya</taxon>
        <taxon>Ascomycota</taxon>
        <taxon>Pezizomycotina</taxon>
        <taxon>Sordariomycetes</taxon>
        <taxon>Sordariomycetidae</taxon>
        <taxon>Sordariales</taxon>
        <taxon>Sordariaceae</taxon>
        <taxon>Sordaria</taxon>
    </lineage>
</organism>
<dbReference type="EMBL" id="NMPR01000140">
    <property type="protein sequence ID" value="KAA8629327.1"/>
    <property type="molecule type" value="Genomic_DNA"/>
</dbReference>
<feature type="region of interest" description="Disordered" evidence="1">
    <location>
        <begin position="62"/>
        <end position="84"/>
    </location>
</feature>
<comment type="caution">
    <text evidence="2">The sequence shown here is derived from an EMBL/GenBank/DDBJ whole genome shotgun (WGS) entry which is preliminary data.</text>
</comment>
<evidence type="ECO:0000313" key="2">
    <source>
        <dbReference type="EMBL" id="KAA8629327.1"/>
    </source>
</evidence>
<accession>A0A8S8ZFC8</accession>
<gene>
    <name evidence="2" type="ORF">SMACR_08412</name>
</gene>
<evidence type="ECO:0000313" key="3">
    <source>
        <dbReference type="Proteomes" id="UP000433876"/>
    </source>
</evidence>
<reference evidence="2 3" key="1">
    <citation type="submission" date="2017-07" db="EMBL/GenBank/DDBJ databases">
        <title>Genome sequence of the Sordaria macrospora wild type strain R19027.</title>
        <authorList>
            <person name="Nowrousian M."/>
            <person name="Teichert I."/>
            <person name="Kueck U."/>
        </authorList>
    </citation>
    <scope>NUCLEOTIDE SEQUENCE [LARGE SCALE GENOMIC DNA]</scope>
    <source>
        <strain evidence="2 3">R19027</strain>
        <tissue evidence="2">Mycelium</tissue>
    </source>
</reference>
<protein>
    <submittedName>
        <fullName evidence="2">Uncharacterized protein</fullName>
    </submittedName>
</protein>